<keyword evidence="1" id="KW-0106">Calcium</keyword>
<feature type="repeat" description="ANK" evidence="2">
    <location>
        <begin position="573"/>
        <end position="605"/>
    </location>
</feature>
<feature type="repeat" description="ANK" evidence="2">
    <location>
        <begin position="271"/>
        <end position="303"/>
    </location>
</feature>
<feature type="repeat" description="ANK" evidence="2">
    <location>
        <begin position="606"/>
        <end position="638"/>
    </location>
</feature>
<dbReference type="Pfam" id="PF12796">
    <property type="entry name" value="Ank_2"/>
    <property type="match status" value="4"/>
</dbReference>
<dbReference type="InterPro" id="IPR011992">
    <property type="entry name" value="EF-hand-dom_pair"/>
</dbReference>
<dbReference type="Proteomes" id="UP001374579">
    <property type="component" value="Unassembled WGS sequence"/>
</dbReference>
<dbReference type="SUPFAM" id="SSF48403">
    <property type="entry name" value="Ankyrin repeat"/>
    <property type="match status" value="2"/>
</dbReference>
<evidence type="ECO:0000256" key="1">
    <source>
        <dbReference type="ARBA" id="ARBA00022837"/>
    </source>
</evidence>
<feature type="repeat" description="ANK" evidence="2">
    <location>
        <begin position="205"/>
        <end position="237"/>
    </location>
</feature>
<dbReference type="PANTHER" id="PTHR24127:SF1">
    <property type="entry name" value="ANKYRIN REPEAT AND EF-HAND DOMAIN-CONTAINING PROTEIN 1"/>
    <property type="match status" value="1"/>
</dbReference>
<feature type="repeat" description="ANK" evidence="2">
    <location>
        <begin position="80"/>
        <end position="112"/>
    </location>
</feature>
<accession>A0AAN9GD52</accession>
<dbReference type="InterPro" id="IPR018247">
    <property type="entry name" value="EF_Hand_1_Ca_BS"/>
</dbReference>
<dbReference type="AlphaFoldDB" id="A0AAN9GD52"/>
<evidence type="ECO:0000313" key="6">
    <source>
        <dbReference type="Proteomes" id="UP001374579"/>
    </source>
</evidence>
<protein>
    <recommendedName>
        <fullName evidence="4">EF-hand domain-containing protein</fullName>
    </recommendedName>
</protein>
<feature type="compositionally biased region" description="Basic residues" evidence="3">
    <location>
        <begin position="673"/>
        <end position="690"/>
    </location>
</feature>
<dbReference type="InterPro" id="IPR002048">
    <property type="entry name" value="EF_hand_dom"/>
</dbReference>
<dbReference type="InterPro" id="IPR052801">
    <property type="entry name" value="Ankyrin-EF-hand"/>
</dbReference>
<feature type="domain" description="EF-hand" evidence="4">
    <location>
        <begin position="351"/>
        <end position="386"/>
    </location>
</feature>
<keyword evidence="2" id="KW-0040">ANK repeat</keyword>
<dbReference type="PROSITE" id="PS50088">
    <property type="entry name" value="ANK_REPEAT"/>
    <property type="match status" value="7"/>
</dbReference>
<dbReference type="PROSITE" id="PS50222">
    <property type="entry name" value="EF_HAND_2"/>
    <property type="match status" value="1"/>
</dbReference>
<feature type="region of interest" description="Disordered" evidence="3">
    <location>
        <begin position="667"/>
        <end position="713"/>
    </location>
</feature>
<proteinExistence type="predicted"/>
<evidence type="ECO:0000256" key="3">
    <source>
        <dbReference type="SAM" id="MobiDB-lite"/>
    </source>
</evidence>
<evidence type="ECO:0000259" key="4">
    <source>
        <dbReference type="PROSITE" id="PS50222"/>
    </source>
</evidence>
<organism evidence="5 6">
    <name type="scientific">Littorina saxatilis</name>
    <dbReference type="NCBI Taxonomy" id="31220"/>
    <lineage>
        <taxon>Eukaryota</taxon>
        <taxon>Metazoa</taxon>
        <taxon>Spiralia</taxon>
        <taxon>Lophotrochozoa</taxon>
        <taxon>Mollusca</taxon>
        <taxon>Gastropoda</taxon>
        <taxon>Caenogastropoda</taxon>
        <taxon>Littorinimorpha</taxon>
        <taxon>Littorinoidea</taxon>
        <taxon>Littorinidae</taxon>
        <taxon>Littorina</taxon>
    </lineage>
</organism>
<comment type="caution">
    <text evidence="5">The sequence shown here is derived from an EMBL/GenBank/DDBJ whole genome shotgun (WGS) entry which is preliminary data.</text>
</comment>
<dbReference type="EMBL" id="JBAMIC010000008">
    <property type="protein sequence ID" value="KAK7103921.1"/>
    <property type="molecule type" value="Genomic_DNA"/>
</dbReference>
<feature type="repeat" description="ANK" evidence="2">
    <location>
        <begin position="540"/>
        <end position="572"/>
    </location>
</feature>
<evidence type="ECO:0000313" key="5">
    <source>
        <dbReference type="EMBL" id="KAK7103921.1"/>
    </source>
</evidence>
<dbReference type="InterPro" id="IPR036770">
    <property type="entry name" value="Ankyrin_rpt-contain_sf"/>
</dbReference>
<dbReference type="Pfam" id="PF13499">
    <property type="entry name" value="EF-hand_7"/>
    <property type="match status" value="1"/>
</dbReference>
<dbReference type="SMART" id="SM00248">
    <property type="entry name" value="ANK"/>
    <property type="match status" value="11"/>
</dbReference>
<evidence type="ECO:0000256" key="2">
    <source>
        <dbReference type="PROSITE-ProRule" id="PRU00023"/>
    </source>
</evidence>
<sequence>MPKAVSRLEILQVCKLLQCVREKDKHQVEKLTISGVPHLINYNDYNDGNTALSVAAIANDDDMIEFLLELGAHPDVMDLKGRTAAMRATEYGHVNCLEKLLAAGANMTLNDLEGKGVIFYCIASTERHAKCLELALTNGANVNNVAKDGTPVFLLACETANENETMCMTLLEKGADPSSRVEPPVLAEDGIKRARKSEKASASRTGKTALMSACSSGSAKVVKAILKKGANVDILDMRKNHAAHFAAKGGHLECLTALGGCGAHFDQTNTDGNSPIHLAAMGGHAMCCKYLSQRGCNPKPKNNDGSTARTIAKDEGHKEAMKELRKVEKSFGKSGKSNDPWALTFYDWVMLNQPKILELLKVFDLDDTGYVTTDDFFDTITGMHAPVEEEELRKLASMHDKSRENKVDYNDFFVAKKWINKNFLMSAFEGKKKKKKKGKGGKKKGKFKLVMPICTQDEGPRTSGGGPPELYIPRHIHFTDTGRFDRDHPPTHPLQDDSAWYLKQPDRMYVNINEAAKMGDFDSLRKALLNGIHIDTRDKYYKTPLMSASAAGHFAMAKFLVEKGAQINVRDNFKWTPLHHACHGGQLDLVEYLVKHGGEIDATTMNGGTPLTRAIESSRDAVVQYLMDQGAKMQTENKKGMSPLEIAQSWADPRVLDIVQRKWDTLPSLDKKKGGKGGKGKGSGKPKPKRPASAPGDKENVQAGGGKPVSLDDALSQHRKGSILRAASALAGGLDECEDITYTPLNAWTKQPTTGELINEKEVKRERFGWEVDFPDFQMPFQKNIATKMADIDKDE</sequence>
<name>A0AAN9GD52_9CAEN</name>
<reference evidence="5 6" key="1">
    <citation type="submission" date="2024-02" db="EMBL/GenBank/DDBJ databases">
        <title>Chromosome-scale genome assembly of the rough periwinkle Littorina saxatilis.</title>
        <authorList>
            <person name="De Jode A."/>
            <person name="Faria R."/>
            <person name="Formenti G."/>
            <person name="Sims Y."/>
            <person name="Smith T.P."/>
            <person name="Tracey A."/>
            <person name="Wood J.M.D."/>
            <person name="Zagrodzka Z.B."/>
            <person name="Johannesson K."/>
            <person name="Butlin R.K."/>
            <person name="Leder E.H."/>
        </authorList>
    </citation>
    <scope>NUCLEOTIDE SEQUENCE [LARGE SCALE GENOMIC DNA]</scope>
    <source>
        <strain evidence="5">Snail1</strain>
        <tissue evidence="5">Muscle</tissue>
    </source>
</reference>
<dbReference type="PROSITE" id="PS00018">
    <property type="entry name" value="EF_HAND_1"/>
    <property type="match status" value="2"/>
</dbReference>
<feature type="repeat" description="ANK" evidence="2">
    <location>
        <begin position="47"/>
        <end position="79"/>
    </location>
</feature>
<dbReference type="InterPro" id="IPR002110">
    <property type="entry name" value="Ankyrin_rpt"/>
</dbReference>
<dbReference type="GO" id="GO:0005509">
    <property type="term" value="F:calcium ion binding"/>
    <property type="evidence" value="ECO:0007669"/>
    <property type="project" value="InterPro"/>
</dbReference>
<dbReference type="Gene3D" id="1.10.238.10">
    <property type="entry name" value="EF-hand"/>
    <property type="match status" value="1"/>
</dbReference>
<gene>
    <name evidence="5" type="ORF">V1264_018713</name>
</gene>
<keyword evidence="6" id="KW-1185">Reference proteome</keyword>
<dbReference type="SUPFAM" id="SSF47473">
    <property type="entry name" value="EF-hand"/>
    <property type="match status" value="1"/>
</dbReference>
<dbReference type="Gene3D" id="1.25.40.20">
    <property type="entry name" value="Ankyrin repeat-containing domain"/>
    <property type="match status" value="4"/>
</dbReference>
<dbReference type="PANTHER" id="PTHR24127">
    <property type="entry name" value="ANKYRIN REPEAT AND EF-HAND DOMAIN-CONTAINING PROTEIN 1"/>
    <property type="match status" value="1"/>
</dbReference>
<dbReference type="PROSITE" id="PS50297">
    <property type="entry name" value="ANK_REP_REGION"/>
    <property type="match status" value="7"/>
</dbReference>